<comment type="similarity">
    <text evidence="1">Belongs to the short-chain dehydrogenases/reductases (SDR) family.</text>
</comment>
<accession>A0ABS2DBJ8</accession>
<comment type="caution">
    <text evidence="3">The sequence shown here is derived from an EMBL/GenBank/DDBJ whole genome shotgun (WGS) entry which is preliminary data.</text>
</comment>
<dbReference type="PRINTS" id="PR00080">
    <property type="entry name" value="SDRFAMILY"/>
</dbReference>
<dbReference type="RefSeq" id="WP_204200413.1">
    <property type="nucleotide sequence ID" value="NZ_JAFEMC010000007.1"/>
</dbReference>
<dbReference type="InterPro" id="IPR020904">
    <property type="entry name" value="Sc_DH/Rdtase_CS"/>
</dbReference>
<evidence type="ECO:0000256" key="1">
    <source>
        <dbReference type="ARBA" id="ARBA00006484"/>
    </source>
</evidence>
<dbReference type="PRINTS" id="PR00081">
    <property type="entry name" value="GDHRDH"/>
</dbReference>
<dbReference type="EMBL" id="JAFEMC010000007">
    <property type="protein sequence ID" value="MBM6578318.1"/>
    <property type="molecule type" value="Genomic_DNA"/>
</dbReference>
<dbReference type="InterPro" id="IPR002347">
    <property type="entry name" value="SDR_fam"/>
</dbReference>
<dbReference type="Pfam" id="PF13561">
    <property type="entry name" value="adh_short_C2"/>
    <property type="match status" value="1"/>
</dbReference>
<name>A0ABS2DBJ8_9SPHN</name>
<keyword evidence="4" id="KW-1185">Reference proteome</keyword>
<dbReference type="SMART" id="SM00822">
    <property type="entry name" value="PKS_KR"/>
    <property type="match status" value="1"/>
</dbReference>
<organism evidence="3 4">
    <name type="scientific">Sphingomonas longa</name>
    <dbReference type="NCBI Taxonomy" id="2778730"/>
    <lineage>
        <taxon>Bacteria</taxon>
        <taxon>Pseudomonadati</taxon>
        <taxon>Pseudomonadota</taxon>
        <taxon>Alphaproteobacteria</taxon>
        <taxon>Sphingomonadales</taxon>
        <taxon>Sphingomonadaceae</taxon>
        <taxon>Sphingomonas</taxon>
    </lineage>
</organism>
<dbReference type="NCBIfam" id="NF005559">
    <property type="entry name" value="PRK07231.1"/>
    <property type="match status" value="1"/>
</dbReference>
<dbReference type="NCBIfam" id="NF009466">
    <property type="entry name" value="PRK12826.1-2"/>
    <property type="match status" value="1"/>
</dbReference>
<evidence type="ECO:0000259" key="2">
    <source>
        <dbReference type="SMART" id="SM00822"/>
    </source>
</evidence>
<dbReference type="PANTHER" id="PTHR42760">
    <property type="entry name" value="SHORT-CHAIN DEHYDROGENASES/REDUCTASES FAMILY MEMBER"/>
    <property type="match status" value="1"/>
</dbReference>
<dbReference type="Proteomes" id="UP000763641">
    <property type="component" value="Unassembled WGS sequence"/>
</dbReference>
<dbReference type="InterPro" id="IPR057326">
    <property type="entry name" value="KR_dom"/>
</dbReference>
<proteinExistence type="inferred from homology"/>
<gene>
    <name evidence="3" type="ORF">ILT43_18200</name>
</gene>
<dbReference type="InterPro" id="IPR036291">
    <property type="entry name" value="NAD(P)-bd_dom_sf"/>
</dbReference>
<dbReference type="SUPFAM" id="SSF51735">
    <property type="entry name" value="NAD(P)-binding Rossmann-fold domains"/>
    <property type="match status" value="1"/>
</dbReference>
<protein>
    <submittedName>
        <fullName evidence="3">SDR family oxidoreductase</fullName>
    </submittedName>
</protein>
<feature type="domain" description="Ketoreductase" evidence="2">
    <location>
        <begin position="6"/>
        <end position="194"/>
    </location>
</feature>
<reference evidence="3 4" key="1">
    <citation type="submission" date="2020-12" db="EMBL/GenBank/DDBJ databases">
        <title>Sphingomonas sp.</title>
        <authorList>
            <person name="Kim M.K."/>
        </authorList>
    </citation>
    <scope>NUCLEOTIDE SEQUENCE [LARGE SCALE GENOMIC DNA]</scope>
    <source>
        <strain evidence="3 4">BT552</strain>
    </source>
</reference>
<sequence length="261" mass="27669">MRLNDKVAVVTGSASGIGRAIADRFVAEGATIVVADFNAEGIERTVEEIRAAGGTATGQCFDVSDREAVHDATRQIVERHGRIDILVNNAGISRYRPFATMSSEDWDIVLAVDLKGVFFCAQAAAPYMVERGYGRMINISSALGTGATPHGTAGSPGGSSAYAAAKAAVIMLTKTLAREVGPANVTVNCVAPGTFLTPMSATTRTPEQVQEHLDHRKKTVVLNRIGSLDELVAPILFFASDDCSYVTGHTIHVDGGRFDRM</sequence>
<evidence type="ECO:0000313" key="4">
    <source>
        <dbReference type="Proteomes" id="UP000763641"/>
    </source>
</evidence>
<dbReference type="Gene3D" id="3.40.50.720">
    <property type="entry name" value="NAD(P)-binding Rossmann-like Domain"/>
    <property type="match status" value="1"/>
</dbReference>
<dbReference type="PROSITE" id="PS00061">
    <property type="entry name" value="ADH_SHORT"/>
    <property type="match status" value="1"/>
</dbReference>
<evidence type="ECO:0000313" key="3">
    <source>
        <dbReference type="EMBL" id="MBM6578318.1"/>
    </source>
</evidence>